<proteinExistence type="predicted"/>
<feature type="compositionally biased region" description="Low complexity" evidence="1">
    <location>
        <begin position="31"/>
        <end position="63"/>
    </location>
</feature>
<feature type="region of interest" description="Disordered" evidence="1">
    <location>
        <begin position="31"/>
        <end position="69"/>
    </location>
</feature>
<dbReference type="HOGENOM" id="CLU_2779957_0_0_1"/>
<dbReference type="AlphaFoldDB" id="A0A0D9YWH3"/>
<accession>A0A0D9YWH3</accession>
<keyword evidence="3" id="KW-1185">Reference proteome</keyword>
<dbReference type="EnsemblPlants" id="OGLUM02G28570.1">
    <property type="protein sequence ID" value="OGLUM02G28570.1"/>
    <property type="gene ID" value="OGLUM02G28570"/>
</dbReference>
<dbReference type="Gramene" id="OGLUM02G28570.1">
    <property type="protein sequence ID" value="OGLUM02G28570.1"/>
    <property type="gene ID" value="OGLUM02G28570"/>
</dbReference>
<sequence length="69" mass="7137">MSELVTGDRFLRRLDELAKYVLVVLHANDAARAAPSRSTSSSAVASALGSSSPAPAPELPARSSRSRAG</sequence>
<protein>
    <submittedName>
        <fullName evidence="2">Uncharacterized protein</fullName>
    </submittedName>
</protein>
<name>A0A0D9YWH3_9ORYZ</name>
<organism evidence="2">
    <name type="scientific">Oryza glumipatula</name>
    <dbReference type="NCBI Taxonomy" id="40148"/>
    <lineage>
        <taxon>Eukaryota</taxon>
        <taxon>Viridiplantae</taxon>
        <taxon>Streptophyta</taxon>
        <taxon>Embryophyta</taxon>
        <taxon>Tracheophyta</taxon>
        <taxon>Spermatophyta</taxon>
        <taxon>Magnoliopsida</taxon>
        <taxon>Liliopsida</taxon>
        <taxon>Poales</taxon>
        <taxon>Poaceae</taxon>
        <taxon>BOP clade</taxon>
        <taxon>Oryzoideae</taxon>
        <taxon>Oryzeae</taxon>
        <taxon>Oryzinae</taxon>
        <taxon>Oryza</taxon>
    </lineage>
</organism>
<reference evidence="2" key="2">
    <citation type="submission" date="2018-05" db="EMBL/GenBank/DDBJ databases">
        <title>OgluRS3 (Oryza glumaepatula Reference Sequence Version 3).</title>
        <authorList>
            <person name="Zhang J."/>
            <person name="Kudrna D."/>
            <person name="Lee S."/>
            <person name="Talag J."/>
            <person name="Welchert J."/>
            <person name="Wing R.A."/>
        </authorList>
    </citation>
    <scope>NUCLEOTIDE SEQUENCE [LARGE SCALE GENOMIC DNA]</scope>
</reference>
<reference evidence="2" key="1">
    <citation type="submission" date="2015-04" db="UniProtKB">
        <authorList>
            <consortium name="EnsemblPlants"/>
        </authorList>
    </citation>
    <scope>IDENTIFICATION</scope>
</reference>
<evidence type="ECO:0000313" key="3">
    <source>
        <dbReference type="Proteomes" id="UP000026961"/>
    </source>
</evidence>
<evidence type="ECO:0000256" key="1">
    <source>
        <dbReference type="SAM" id="MobiDB-lite"/>
    </source>
</evidence>
<evidence type="ECO:0000313" key="2">
    <source>
        <dbReference type="EnsemblPlants" id="OGLUM02G28570.1"/>
    </source>
</evidence>
<dbReference type="Proteomes" id="UP000026961">
    <property type="component" value="Chromosome 2"/>
</dbReference>